<reference evidence="2" key="1">
    <citation type="submission" date="2022-11" db="UniProtKB">
        <authorList>
            <consortium name="WormBaseParasite"/>
        </authorList>
    </citation>
    <scope>IDENTIFICATION</scope>
</reference>
<dbReference type="Proteomes" id="UP000887576">
    <property type="component" value="Unplaced"/>
</dbReference>
<sequence length="716" mass="81757">MIWQNLAIEQAAAEARGDQVLVPAMGITAASHVGVRQSVPTNTPFGKDSSGKYRRLGNMNVEEDLSTLLHRGLSVVKNLPKPQLAFQGMINNADEPFAPKLQIKHHAKVKNAGNLAVIDMDSDETQEWKSDCGSNAHPYDYELETFEIPDRQKQKLESVKLKSLDDVDFQMIDSKEGLVGLIEKLNAVQMFAHHNYRTFLGLTSLIQISTEDTDYVIDPFPIWGEMGLLNEPFTNPDILKIFHGAEEDVLWLQRDFGIYVVNMFDTHVAMKVLGMSRLSLQYLVENFCGITLGKELQKADWRIRPLTAAHIRYARSDTHYLIYCYQQLQNQLLNTSSEKDLLATVYVNSTNICRKIYEQPRFSESGYMKLIAHRRPTNQQIYALKRLWEWRDKTARQEDESPAFILPDQMLMQIAEVLPMEKQGIIACCSPIPVFLKRDILILHRIMIEARDLPLDRSGGPADVNDLSTTNFYRVVADFAERSQFEKRLEEMFNCDCNVDLEIQHRSEEMETDVENYGLNKDVVFTIGSTKFSPKNNDKFLRVTEETAKWATPFESYEIANTMKELRQKEDSNKEQVASNGPKMYTHHDPASQRVGTKSTVEVVKDTREKVELLDLTKSRNKRKIQQLKSQADIMLNGQSKPKREKMEQVRVPKTKTVEVFPQVVPEYDKIDASKFDQQPDTSGVYNPYQGSGRGRGARGRGKGRGRARGRGSSRS</sequence>
<proteinExistence type="predicted"/>
<evidence type="ECO:0000313" key="2">
    <source>
        <dbReference type="WBParaSite" id="JU765_v2.g16112.t4"/>
    </source>
</evidence>
<dbReference type="WBParaSite" id="JU765_v2.g16112.t4">
    <property type="protein sequence ID" value="JU765_v2.g16112.t4"/>
    <property type="gene ID" value="JU765_v2.g16112"/>
</dbReference>
<name>A0AC34QGP7_9BILA</name>
<protein>
    <submittedName>
        <fullName evidence="2">HRDC domain-containing protein</fullName>
    </submittedName>
</protein>
<evidence type="ECO:0000313" key="1">
    <source>
        <dbReference type="Proteomes" id="UP000887576"/>
    </source>
</evidence>
<organism evidence="1 2">
    <name type="scientific">Panagrolaimus sp. JU765</name>
    <dbReference type="NCBI Taxonomy" id="591449"/>
    <lineage>
        <taxon>Eukaryota</taxon>
        <taxon>Metazoa</taxon>
        <taxon>Ecdysozoa</taxon>
        <taxon>Nematoda</taxon>
        <taxon>Chromadorea</taxon>
        <taxon>Rhabditida</taxon>
        <taxon>Tylenchina</taxon>
        <taxon>Panagrolaimomorpha</taxon>
        <taxon>Panagrolaimoidea</taxon>
        <taxon>Panagrolaimidae</taxon>
        <taxon>Panagrolaimus</taxon>
    </lineage>
</organism>
<accession>A0AC34QGP7</accession>